<dbReference type="Proteomes" id="UP000070258">
    <property type="component" value="Unassembled WGS sequence"/>
</dbReference>
<dbReference type="SUPFAM" id="SSF46894">
    <property type="entry name" value="C-terminal effector domain of the bipartite response regulators"/>
    <property type="match status" value="1"/>
</dbReference>
<dbReference type="InterPro" id="IPR016032">
    <property type="entry name" value="Sig_transdc_resp-reg_C-effctor"/>
</dbReference>
<evidence type="ECO:0000259" key="2">
    <source>
        <dbReference type="Pfam" id="PF00196"/>
    </source>
</evidence>
<gene>
    <name evidence="3" type="ORF">AXK60_17830</name>
</gene>
<dbReference type="GO" id="GO:0006355">
    <property type="term" value="P:regulation of DNA-templated transcription"/>
    <property type="evidence" value="ECO:0007669"/>
    <property type="project" value="InterPro"/>
</dbReference>
<accession>A0A137ZZT1</accession>
<evidence type="ECO:0000313" key="3">
    <source>
        <dbReference type="EMBL" id="KXP03662.1"/>
    </source>
</evidence>
<dbReference type="Pfam" id="PF00196">
    <property type="entry name" value="GerE"/>
    <property type="match status" value="1"/>
</dbReference>
<reference evidence="4" key="1">
    <citation type="submission" date="2016-02" db="EMBL/GenBank/DDBJ databases">
        <authorList>
            <person name="Wen L."/>
            <person name="He K."/>
            <person name="Yang H."/>
        </authorList>
    </citation>
    <scope>NUCLEOTIDE SEQUENCE [LARGE SCALE GENOMIC DNA]</scope>
    <source>
        <strain evidence="4">JCM 15929</strain>
    </source>
</reference>
<comment type="caution">
    <text evidence="3">The sequence shown here is derived from an EMBL/GenBank/DDBJ whole genome shotgun (WGS) entry which is preliminary data.</text>
</comment>
<proteinExistence type="predicted"/>
<evidence type="ECO:0000256" key="1">
    <source>
        <dbReference type="SAM" id="MobiDB-lite"/>
    </source>
</evidence>
<feature type="domain" description="HTH luxR-type" evidence="2">
    <location>
        <begin position="50"/>
        <end position="92"/>
    </location>
</feature>
<organism evidence="3 4">
    <name type="scientific">Tsukamurella pseudospumae</name>
    <dbReference type="NCBI Taxonomy" id="239498"/>
    <lineage>
        <taxon>Bacteria</taxon>
        <taxon>Bacillati</taxon>
        <taxon>Actinomycetota</taxon>
        <taxon>Actinomycetes</taxon>
        <taxon>Mycobacteriales</taxon>
        <taxon>Tsukamurellaceae</taxon>
        <taxon>Tsukamurella</taxon>
    </lineage>
</organism>
<dbReference type="AlphaFoldDB" id="A0A137ZZT1"/>
<dbReference type="STRING" id="239498.AXK60_17830"/>
<dbReference type="Gene3D" id="1.10.10.10">
    <property type="entry name" value="Winged helix-like DNA-binding domain superfamily/Winged helix DNA-binding domain"/>
    <property type="match status" value="1"/>
</dbReference>
<dbReference type="OrthoDB" id="3171335at2"/>
<evidence type="ECO:0000313" key="4">
    <source>
        <dbReference type="Proteomes" id="UP000070258"/>
    </source>
</evidence>
<dbReference type="EMBL" id="LSRF01000058">
    <property type="protein sequence ID" value="KXP03662.1"/>
    <property type="molecule type" value="Genomic_DNA"/>
</dbReference>
<dbReference type="GO" id="GO:0003677">
    <property type="term" value="F:DNA binding"/>
    <property type="evidence" value="ECO:0007669"/>
    <property type="project" value="InterPro"/>
</dbReference>
<dbReference type="InterPro" id="IPR000792">
    <property type="entry name" value="Tscrpt_reg_LuxR_C"/>
</dbReference>
<protein>
    <recommendedName>
        <fullName evidence="2">HTH luxR-type domain-containing protein</fullName>
    </recommendedName>
</protein>
<feature type="region of interest" description="Disordered" evidence="1">
    <location>
        <begin position="1"/>
        <end position="23"/>
    </location>
</feature>
<dbReference type="InterPro" id="IPR036388">
    <property type="entry name" value="WH-like_DNA-bd_sf"/>
</dbReference>
<sequence>MGDYPSTGARVASARGTREKGANMTVVEDFGRTSEMVETAGGEAPGGTPQLSAREVEVLLAWFGSDSKDGAASELFISAATVATHIARVRVKYAGAGRPARSKTALFARLLEDGHTSLRDW</sequence>
<name>A0A137ZZT1_9ACTN</name>